<keyword evidence="2" id="KW-0732">Signal</keyword>
<proteinExistence type="predicted"/>
<feature type="domain" description="SLH" evidence="3">
    <location>
        <begin position="94"/>
        <end position="157"/>
    </location>
</feature>
<accession>A0A8J6JPN0</accession>
<feature type="signal peptide" evidence="2">
    <location>
        <begin position="1"/>
        <end position="27"/>
    </location>
</feature>
<evidence type="ECO:0000256" key="1">
    <source>
        <dbReference type="ARBA" id="ARBA00022737"/>
    </source>
</evidence>
<evidence type="ECO:0000259" key="3">
    <source>
        <dbReference type="PROSITE" id="PS51272"/>
    </source>
</evidence>
<dbReference type="PROSITE" id="PS51272">
    <property type="entry name" value="SLH"/>
    <property type="match status" value="2"/>
</dbReference>
<dbReference type="InterPro" id="IPR001119">
    <property type="entry name" value="SLH_dom"/>
</dbReference>
<dbReference type="AlphaFoldDB" id="A0A8J6JPN0"/>
<reference evidence="4" key="1">
    <citation type="submission" date="2020-08" db="EMBL/GenBank/DDBJ databases">
        <title>Genome public.</title>
        <authorList>
            <person name="Liu C."/>
            <person name="Sun Q."/>
        </authorList>
    </citation>
    <scope>NUCLEOTIDE SEQUENCE</scope>
    <source>
        <strain evidence="4">NSJ-52</strain>
    </source>
</reference>
<dbReference type="Pfam" id="PF00395">
    <property type="entry name" value="SLH"/>
    <property type="match status" value="2"/>
</dbReference>
<dbReference type="Proteomes" id="UP000607645">
    <property type="component" value="Unassembled WGS sequence"/>
</dbReference>
<evidence type="ECO:0000256" key="2">
    <source>
        <dbReference type="SAM" id="SignalP"/>
    </source>
</evidence>
<feature type="chain" id="PRO_5035157053" evidence="2">
    <location>
        <begin position="28"/>
        <end position="967"/>
    </location>
</feature>
<evidence type="ECO:0000313" key="5">
    <source>
        <dbReference type="Proteomes" id="UP000607645"/>
    </source>
</evidence>
<keyword evidence="1" id="KW-0677">Repeat</keyword>
<feature type="domain" description="SLH" evidence="3">
    <location>
        <begin position="30"/>
        <end position="93"/>
    </location>
</feature>
<dbReference type="EMBL" id="JACOPQ010000018">
    <property type="protein sequence ID" value="MBC5738610.1"/>
    <property type="molecule type" value="Genomic_DNA"/>
</dbReference>
<name>A0A8J6JPN0_9FIRM</name>
<organism evidence="4 5">
    <name type="scientific">Lawsonibacter faecis</name>
    <dbReference type="NCBI Taxonomy" id="2763052"/>
    <lineage>
        <taxon>Bacteria</taxon>
        <taxon>Bacillati</taxon>
        <taxon>Bacillota</taxon>
        <taxon>Clostridia</taxon>
        <taxon>Eubacteriales</taxon>
        <taxon>Oscillospiraceae</taxon>
        <taxon>Lawsonibacter</taxon>
    </lineage>
</organism>
<protein>
    <submittedName>
        <fullName evidence="4">S-layer homology domain-containing protein</fullName>
    </submittedName>
</protein>
<comment type="caution">
    <text evidence="4">The sequence shown here is derived from an EMBL/GenBank/DDBJ whole genome shotgun (WGS) entry which is preliminary data.</text>
</comment>
<keyword evidence="5" id="KW-1185">Reference proteome</keyword>
<gene>
    <name evidence="4" type="ORF">H8S62_16485</name>
</gene>
<sequence>MRNLKRVLSLALASVMLLGMMVVGASAADKTYADLTDSEKISNKEAVSLLVDLGIIEGKTDGSYDPSATVDRATMAKLITMMLMGDVDQASFQGTKTDLTDIDSSWAEGYIKFCYSNGIITGDGKGHFFPTEPVTVVQAAKMLLVAVGYDAADRGYVGDNWSVNIMRDAQSATEWSRTESADGKTVSYSTGSVRSLTKGISVKASDSLTRDNAAQMIFNTLFVTNKKPVYAFDMGKQYISSYSDVSSLAATTYNGLYQVKGVLESVDPSDKTAVISGKPEKLSAETGDIGSTVAYYRDVNGLVSSAAVATTADVLATSTDGTAFANLVTKGKSGYIGYSMDESVSVYVNGDKKDTVTTLDALKNALKTAYDVIGTTIEFLDADSNGKYDVVKVTEYTLSTITKTTAEKSDGTEATVSIKGVSKAIDESLVVGDFASLSKDDVVLYAKIGDMYYVYEPETVTGTMTRYNTSKHTMLIDGTTYTAAGIKNATSMTDAQAFTGNDESVFYLDANGYVVAVDGVEGETNYAIIDAIAYVPGSGAKPEGYFEALLVFTDGTSETVNVDKLGGKSIKGTTGTSEGSYDAVNGSTVNASAAKNNALDGIYTYSVNSDGNYELTQVNAVDKANIVKGTATIAGVATANNDTIYVYKTLNSSSKSVFTVYTGYQNAPTSKGANTLIAAATKGGYAKVVFVDATGAGSSVGDKSSNMIVFLANEGVEYIGSTKYYCYKASLNGDVDTYMSKSDLELAKSDYNVLMTIDVDNDKYISNPGAATGANYYPVVASADASAGALKTKGDIHSGDEKLTNATLTFDGSEDVYVIGGKDVVEGDAADIVAGTFLWVKTVDETTAAGKVAMKTVYVLNPDDDTPTPAPQTVKANGTALSADKATEVKAAAGETIAIEVSAKSANTYTSVSFDGAGKTNSDGAYVVDKDDVGKTVIVTVVTSEAGKGITSTSYTISVVAELSEAE</sequence>
<dbReference type="RefSeq" id="WP_186920294.1">
    <property type="nucleotide sequence ID" value="NZ_JACOPQ010000018.1"/>
</dbReference>
<evidence type="ECO:0000313" key="4">
    <source>
        <dbReference type="EMBL" id="MBC5738610.1"/>
    </source>
</evidence>